<evidence type="ECO:0000259" key="2">
    <source>
        <dbReference type="Pfam" id="PF13837"/>
    </source>
</evidence>
<dbReference type="EMBL" id="JARQWQ010000023">
    <property type="protein sequence ID" value="KAK2564167.1"/>
    <property type="molecule type" value="Genomic_DNA"/>
</dbReference>
<gene>
    <name evidence="3" type="ORF">P5673_012407</name>
</gene>
<dbReference type="InterPro" id="IPR044823">
    <property type="entry name" value="ASIL1/2-like"/>
</dbReference>
<evidence type="ECO:0000313" key="4">
    <source>
        <dbReference type="Proteomes" id="UP001249851"/>
    </source>
</evidence>
<accession>A0AAD9V7T1</accession>
<reference evidence="3" key="1">
    <citation type="journal article" date="2023" name="G3 (Bethesda)">
        <title>Whole genome assembly and annotation of the endangered Caribbean coral Acropora cervicornis.</title>
        <authorList>
            <person name="Selwyn J.D."/>
            <person name="Vollmer S.V."/>
        </authorList>
    </citation>
    <scope>NUCLEOTIDE SEQUENCE</scope>
    <source>
        <strain evidence="3">K2</strain>
    </source>
</reference>
<feature type="compositionally biased region" description="Polar residues" evidence="1">
    <location>
        <begin position="1"/>
        <end position="16"/>
    </location>
</feature>
<proteinExistence type="predicted"/>
<feature type="region of interest" description="Disordered" evidence="1">
    <location>
        <begin position="54"/>
        <end position="92"/>
    </location>
</feature>
<sequence>MEQNKDTFFNYYGNQTERQDPPQQYLRMSATYFPYYPQPQYAVPSFYGSQLQGAQEIHSSSVQPHSDLPGSQLQENSRSSSSSTGPKKKNRWTDTKEKILVELFGENEDKLRYKAFSSPEWLSIARQLHSRCKEQNVDSDKTPQQWKNKLANLTKKYKNTKDKLRSTGYGGGGDVPSDKESEESEDVIPKYFNNMDEILGNRESINPRHVFESSHIPDSESPEMSELKQHILEKDGLDKEICRAAQKQRQGTPQNVSSPSECTVPPDGVESDNDQSLAFAEPLFFKSKGKNKKPLASTPVPKRCEADCRGEMVTGRTTRLAEDDPTI</sequence>
<feature type="region of interest" description="Disordered" evidence="1">
    <location>
        <begin position="1"/>
        <end position="24"/>
    </location>
</feature>
<reference evidence="3" key="2">
    <citation type="journal article" date="2023" name="Science">
        <title>Genomic signatures of disease resistance in endangered staghorn corals.</title>
        <authorList>
            <person name="Vollmer S.V."/>
            <person name="Selwyn J.D."/>
            <person name="Despard B.A."/>
            <person name="Roesel C.L."/>
        </authorList>
    </citation>
    <scope>NUCLEOTIDE SEQUENCE</scope>
    <source>
        <strain evidence="3">K2</strain>
    </source>
</reference>
<comment type="caution">
    <text evidence="3">The sequence shown here is derived from an EMBL/GenBank/DDBJ whole genome shotgun (WGS) entry which is preliminary data.</text>
</comment>
<evidence type="ECO:0000256" key="1">
    <source>
        <dbReference type="SAM" id="MobiDB-lite"/>
    </source>
</evidence>
<dbReference type="PANTHER" id="PTHR31307:SF4">
    <property type="entry name" value="TRIHELIX TRANSCRIPTION FACTOR ASIL2"/>
    <property type="match status" value="1"/>
</dbReference>
<dbReference type="Proteomes" id="UP001249851">
    <property type="component" value="Unassembled WGS sequence"/>
</dbReference>
<organism evidence="3 4">
    <name type="scientific">Acropora cervicornis</name>
    <name type="common">Staghorn coral</name>
    <dbReference type="NCBI Taxonomy" id="6130"/>
    <lineage>
        <taxon>Eukaryota</taxon>
        <taxon>Metazoa</taxon>
        <taxon>Cnidaria</taxon>
        <taxon>Anthozoa</taxon>
        <taxon>Hexacorallia</taxon>
        <taxon>Scleractinia</taxon>
        <taxon>Astrocoeniina</taxon>
        <taxon>Acroporidae</taxon>
        <taxon>Acropora</taxon>
    </lineage>
</organism>
<feature type="region of interest" description="Disordered" evidence="1">
    <location>
        <begin position="162"/>
        <end position="184"/>
    </location>
</feature>
<dbReference type="Pfam" id="PF13837">
    <property type="entry name" value="Myb_DNA-bind_4"/>
    <property type="match status" value="1"/>
</dbReference>
<protein>
    <recommendedName>
        <fullName evidence="2">Myb/SANT-like DNA-binding domain-containing protein</fullName>
    </recommendedName>
</protein>
<feature type="compositionally biased region" description="Polar residues" evidence="1">
    <location>
        <begin position="247"/>
        <end position="261"/>
    </location>
</feature>
<feature type="region of interest" description="Disordered" evidence="1">
    <location>
        <begin position="243"/>
        <end position="276"/>
    </location>
</feature>
<name>A0AAD9V7T1_ACRCE</name>
<feature type="region of interest" description="Disordered" evidence="1">
    <location>
        <begin position="308"/>
        <end position="327"/>
    </location>
</feature>
<feature type="domain" description="Myb/SANT-like DNA-binding" evidence="2">
    <location>
        <begin position="89"/>
        <end position="168"/>
    </location>
</feature>
<dbReference type="PANTHER" id="PTHR31307">
    <property type="entry name" value="TRIHELIX TRANSCRIPTION FACTOR ASIL2"/>
    <property type="match status" value="1"/>
</dbReference>
<dbReference type="InterPro" id="IPR044822">
    <property type="entry name" value="Myb_DNA-bind_4"/>
</dbReference>
<evidence type="ECO:0000313" key="3">
    <source>
        <dbReference type="EMBL" id="KAK2564167.1"/>
    </source>
</evidence>
<feature type="compositionally biased region" description="Polar residues" evidence="1">
    <location>
        <begin position="54"/>
        <end position="76"/>
    </location>
</feature>
<dbReference type="AlphaFoldDB" id="A0AAD9V7T1"/>
<keyword evidence="4" id="KW-1185">Reference proteome</keyword>